<dbReference type="InterPro" id="IPR032880">
    <property type="entry name" value="CSC1/OSCA1-like_N"/>
</dbReference>
<comment type="subcellular location">
    <subcellularLocation>
        <location evidence="1">Membrane</location>
        <topology evidence="1">Multi-pass membrane protein</topology>
    </subcellularLocation>
</comment>
<dbReference type="InterPro" id="IPR045122">
    <property type="entry name" value="Csc1-like"/>
</dbReference>
<dbReference type="OrthoDB" id="1689567at2759"/>
<evidence type="ECO:0000313" key="12">
    <source>
        <dbReference type="Proteomes" id="UP000604046"/>
    </source>
</evidence>
<keyword evidence="12" id="KW-1185">Reference proteome</keyword>
<evidence type="ECO:0000256" key="7">
    <source>
        <dbReference type="SAM" id="Phobius"/>
    </source>
</evidence>
<protein>
    <recommendedName>
        <fullName evidence="13">CSC1/OSCA1-like 7TM region domain-containing protein</fullName>
    </recommendedName>
</protein>
<dbReference type="Pfam" id="PF02714">
    <property type="entry name" value="RSN1_7TM"/>
    <property type="match status" value="1"/>
</dbReference>
<name>A0A812JWE7_9DINO</name>
<feature type="transmembrane region" description="Helical" evidence="7">
    <location>
        <begin position="103"/>
        <end position="124"/>
    </location>
</feature>
<feature type="domain" description="CSC1/OSCA1-like 7TM region" evidence="8">
    <location>
        <begin position="455"/>
        <end position="727"/>
    </location>
</feature>
<dbReference type="Pfam" id="PF14703">
    <property type="entry name" value="PHM7_cyt"/>
    <property type="match status" value="1"/>
</dbReference>
<feature type="transmembrane region" description="Helical" evidence="7">
    <location>
        <begin position="713"/>
        <end position="731"/>
    </location>
</feature>
<dbReference type="EMBL" id="CAJNDS010000480">
    <property type="protein sequence ID" value="CAE7210323.1"/>
    <property type="molecule type" value="Genomic_DNA"/>
</dbReference>
<feature type="domain" description="CSC1/OSCA1-like cytosolic" evidence="10">
    <location>
        <begin position="279"/>
        <end position="442"/>
    </location>
</feature>
<dbReference type="Proteomes" id="UP000604046">
    <property type="component" value="Unassembled WGS sequence"/>
</dbReference>
<sequence length="800" mass="90327">MPLHGAARLPQLVRFPTYSVPCNARPRQNPDFQAKSSSFLKSAPRHDKLRGYLDLPNASGNTSDSAMVPLERAKPEDIFEEPRKVMGVALNGESDMRTLNTSLVLGASGAAGVIMAFAVLQVLLPQVYQRACKRKSKDDGDATEDYHLQVPSGMRWLDFLWKVWNTTPDDEVRLAGLDGWSLLEFVRLNLRIMSILGPFMLAVLLPLHFVASRESHNTLDFLSRLDIGNLPRNSWMLWFHAAVVWFVVTISAWQIKLAHDGFTERRYQWLATLPRPRSTTVMVRNIPPMYRSDSALKEYFDTVFSEESMHTVERAYVIRRTGRLPKLVQQLRAARYEAAVVSNRLNQARQEGNSDDRGMEMELEKHRLAIGNLRSRVAREQAAIEAAAQGPRPDQKVGSSSGFVTFTTILSQRLASREQCTRDVQAFRMFMAPDSNDVLYENLAEDDINASSWKWLGRLALVAVFLFWIPIVVAISGWTTLSSIQGTVPIVKKFVDAHPAIGNLLSGVLATATLKMFMAFLPNVLHAIITTTSHLKAGSVEQLKLQQWSAAFLLLFVVLVTSLGRGLTITFIIIMQEPAKIISLLAASLPSASHFYFNYVILGWLVLPLDLLRTGNLAKWFFYRKVCAFEEEEAKEYSEPEDVAYYGLGSRMARSVLMASIFFLFASCSPLIFVFTWVYFFLAQFVYGYLLLFCESKKPDTGGIFWVQAMDQLFIVLAIYVMLMVGVLRALTQEDIWLGPPAASLASLLVLYMARREVNNLAFETLPLEEVVKAFHESKDRSEYVNMYIQPECDPMLVDE</sequence>
<evidence type="ECO:0000256" key="5">
    <source>
        <dbReference type="ARBA" id="ARBA00022989"/>
    </source>
</evidence>
<evidence type="ECO:0000313" key="11">
    <source>
        <dbReference type="EMBL" id="CAE7210323.1"/>
    </source>
</evidence>
<feature type="transmembrane region" description="Helical" evidence="7">
    <location>
        <begin position="192"/>
        <end position="211"/>
    </location>
</feature>
<feature type="transmembrane region" description="Helical" evidence="7">
    <location>
        <begin position="595"/>
        <end position="612"/>
    </location>
</feature>
<dbReference type="PANTHER" id="PTHR13018">
    <property type="entry name" value="PROBABLE MEMBRANE PROTEIN DUF221-RELATED"/>
    <property type="match status" value="1"/>
</dbReference>
<proteinExistence type="inferred from homology"/>
<feature type="transmembrane region" description="Helical" evidence="7">
    <location>
        <begin position="501"/>
        <end position="529"/>
    </location>
</feature>
<dbReference type="Pfam" id="PF13967">
    <property type="entry name" value="RSN1_TM"/>
    <property type="match status" value="1"/>
</dbReference>
<evidence type="ECO:0000256" key="2">
    <source>
        <dbReference type="ARBA" id="ARBA00007779"/>
    </source>
</evidence>
<dbReference type="AlphaFoldDB" id="A0A812JWE7"/>
<evidence type="ECO:0008006" key="13">
    <source>
        <dbReference type="Google" id="ProtNLM"/>
    </source>
</evidence>
<evidence type="ECO:0000256" key="1">
    <source>
        <dbReference type="ARBA" id="ARBA00004141"/>
    </source>
</evidence>
<evidence type="ECO:0000256" key="4">
    <source>
        <dbReference type="ARBA" id="ARBA00022692"/>
    </source>
</evidence>
<accession>A0A812JWE7</accession>
<dbReference type="GO" id="GO:0005227">
    <property type="term" value="F:calcium-activated cation channel activity"/>
    <property type="evidence" value="ECO:0007669"/>
    <property type="project" value="InterPro"/>
</dbReference>
<comment type="similarity">
    <text evidence="2">Belongs to the CSC1 (TC 1.A.17) family.</text>
</comment>
<keyword evidence="5 7" id="KW-1133">Transmembrane helix</keyword>
<feature type="transmembrane region" description="Helical" evidence="7">
    <location>
        <begin position="671"/>
        <end position="692"/>
    </location>
</feature>
<evidence type="ECO:0000256" key="6">
    <source>
        <dbReference type="ARBA" id="ARBA00023136"/>
    </source>
</evidence>
<dbReference type="GO" id="GO:0005886">
    <property type="term" value="C:plasma membrane"/>
    <property type="evidence" value="ECO:0007669"/>
    <property type="project" value="TreeGrafter"/>
</dbReference>
<evidence type="ECO:0000259" key="8">
    <source>
        <dbReference type="Pfam" id="PF02714"/>
    </source>
</evidence>
<keyword evidence="6 7" id="KW-0472">Membrane</keyword>
<dbReference type="PANTHER" id="PTHR13018:SF5">
    <property type="entry name" value="RE44586P"/>
    <property type="match status" value="1"/>
</dbReference>
<keyword evidence="4 7" id="KW-0812">Transmembrane</keyword>
<feature type="transmembrane region" description="Helical" evidence="7">
    <location>
        <begin position="459"/>
        <end position="481"/>
    </location>
</feature>
<feature type="transmembrane region" description="Helical" evidence="7">
    <location>
        <begin position="550"/>
        <end position="575"/>
    </location>
</feature>
<evidence type="ECO:0000259" key="10">
    <source>
        <dbReference type="Pfam" id="PF14703"/>
    </source>
</evidence>
<dbReference type="InterPro" id="IPR027815">
    <property type="entry name" value="CSC1/OSCA1-like_cyt"/>
</dbReference>
<comment type="caution">
    <text evidence="11">The sequence shown here is derived from an EMBL/GenBank/DDBJ whole genome shotgun (WGS) entry which is preliminary data.</text>
</comment>
<evidence type="ECO:0000256" key="3">
    <source>
        <dbReference type="ARBA" id="ARBA00022448"/>
    </source>
</evidence>
<keyword evidence="3" id="KW-0813">Transport</keyword>
<organism evidence="11 12">
    <name type="scientific">Symbiodinium natans</name>
    <dbReference type="NCBI Taxonomy" id="878477"/>
    <lineage>
        <taxon>Eukaryota</taxon>
        <taxon>Sar</taxon>
        <taxon>Alveolata</taxon>
        <taxon>Dinophyceae</taxon>
        <taxon>Suessiales</taxon>
        <taxon>Symbiodiniaceae</taxon>
        <taxon>Symbiodinium</taxon>
    </lineage>
</organism>
<gene>
    <name evidence="11" type="ORF">SNAT2548_LOCUS6996</name>
</gene>
<evidence type="ECO:0000259" key="9">
    <source>
        <dbReference type="Pfam" id="PF13967"/>
    </source>
</evidence>
<feature type="domain" description="CSC1/OSCA1-like N-terminal transmembrane" evidence="9">
    <location>
        <begin position="100"/>
        <end position="253"/>
    </location>
</feature>
<reference evidence="11" key="1">
    <citation type="submission" date="2021-02" db="EMBL/GenBank/DDBJ databases">
        <authorList>
            <person name="Dougan E. K."/>
            <person name="Rhodes N."/>
            <person name="Thang M."/>
            <person name="Chan C."/>
        </authorList>
    </citation>
    <scope>NUCLEOTIDE SEQUENCE</scope>
</reference>
<feature type="transmembrane region" description="Helical" evidence="7">
    <location>
        <begin position="235"/>
        <end position="255"/>
    </location>
</feature>
<dbReference type="InterPro" id="IPR003864">
    <property type="entry name" value="CSC1/OSCA1-like_7TM"/>
</dbReference>